<organism evidence="2 3">
    <name type="scientific">Somion occarium</name>
    <dbReference type="NCBI Taxonomy" id="3059160"/>
    <lineage>
        <taxon>Eukaryota</taxon>
        <taxon>Fungi</taxon>
        <taxon>Dikarya</taxon>
        <taxon>Basidiomycota</taxon>
        <taxon>Agaricomycotina</taxon>
        <taxon>Agaricomycetes</taxon>
        <taxon>Polyporales</taxon>
        <taxon>Cerrenaceae</taxon>
        <taxon>Somion</taxon>
    </lineage>
</organism>
<dbReference type="SUPFAM" id="SSF50729">
    <property type="entry name" value="PH domain-like"/>
    <property type="match status" value="1"/>
</dbReference>
<dbReference type="InterPro" id="IPR044852">
    <property type="entry name" value="WBP2-like"/>
</dbReference>
<accession>A0ABP1CZJ9</accession>
<evidence type="ECO:0000313" key="2">
    <source>
        <dbReference type="EMBL" id="CAL1700079.1"/>
    </source>
</evidence>
<evidence type="ECO:0000313" key="3">
    <source>
        <dbReference type="Proteomes" id="UP001497453"/>
    </source>
</evidence>
<dbReference type="EMBL" id="OZ037945">
    <property type="protein sequence ID" value="CAL1700079.1"/>
    <property type="molecule type" value="Genomic_DNA"/>
</dbReference>
<dbReference type="CDD" id="cd13214">
    <property type="entry name" value="PH-GRAM_WBP2"/>
    <property type="match status" value="1"/>
</dbReference>
<dbReference type="Proteomes" id="UP001497453">
    <property type="component" value="Chromosome 2"/>
</dbReference>
<dbReference type="PANTHER" id="PTHR31606">
    <property type="entry name" value="WW DOMAIN BINDING PROTEIN 2, ISOFORM E"/>
    <property type="match status" value="1"/>
</dbReference>
<name>A0ABP1CZJ9_9APHY</name>
<reference evidence="3" key="1">
    <citation type="submission" date="2024-04" db="EMBL/GenBank/DDBJ databases">
        <authorList>
            <person name="Shaw F."/>
            <person name="Minotto A."/>
        </authorList>
    </citation>
    <scope>NUCLEOTIDE SEQUENCE [LARGE SCALE GENOMIC DNA]</scope>
</reference>
<feature type="region of interest" description="Disordered" evidence="1">
    <location>
        <begin position="33"/>
        <end position="54"/>
    </location>
</feature>
<protein>
    <recommendedName>
        <fullName evidence="4">GRAM domain-containing protein</fullName>
    </recommendedName>
</protein>
<proteinExistence type="predicted"/>
<evidence type="ECO:0000256" key="1">
    <source>
        <dbReference type="SAM" id="MobiDB-lite"/>
    </source>
</evidence>
<sequence length="209" mass="23340">MSLNWTMLSPDRSPIPLPDELIIRTIDSGAELSLTIPDAPPSRSSTSGGSGGAKKLKEVGRLWLTDQRLIFIADLPKGSAKPSFESISIPLTALLSTKFEQPFLGANYLGLEIRPVPEGGLTDGTKAEIRLKDKGIFEFASSLDKTRERAIYMKRQQVEEEDSLRSNLYRASIGTWSFVVVLWPGVRRSPSWLRRMISSWKIIRTLGMY</sequence>
<gene>
    <name evidence="2" type="ORF">GFSPODELE1_LOCUS2991</name>
</gene>
<evidence type="ECO:0008006" key="4">
    <source>
        <dbReference type="Google" id="ProtNLM"/>
    </source>
</evidence>
<keyword evidence="3" id="KW-1185">Reference proteome</keyword>
<dbReference type="PANTHER" id="PTHR31606:SF1">
    <property type="entry name" value="WW DOMAIN BINDING PROTEIN 2, ISOFORM E"/>
    <property type="match status" value="1"/>
</dbReference>